<dbReference type="AlphaFoldDB" id="A0A941E5A7"/>
<keyword evidence="2" id="KW-0808">Transferase</keyword>
<dbReference type="PANTHER" id="PTHR45947:SF3">
    <property type="entry name" value="SULFOQUINOVOSYL TRANSFERASE SQD2"/>
    <property type="match status" value="1"/>
</dbReference>
<accession>A0A941E5A7</accession>
<dbReference type="InterPro" id="IPR050194">
    <property type="entry name" value="Glycosyltransferase_grp1"/>
</dbReference>
<reference evidence="5" key="1">
    <citation type="submission" date="2021-04" db="EMBL/GenBank/DDBJ databases">
        <title>Genome based classification of Actinospica acidithermotolerans sp. nov., an actinobacterium isolated from an Indonesian hot spring.</title>
        <authorList>
            <person name="Kusuma A.B."/>
            <person name="Putra K.E."/>
            <person name="Nafisah S."/>
            <person name="Loh J."/>
            <person name="Nouioui I."/>
            <person name="Goodfellow M."/>
        </authorList>
    </citation>
    <scope>NUCLEOTIDE SEQUENCE</scope>
    <source>
        <strain evidence="5">MGRD01-02</strain>
    </source>
</reference>
<dbReference type="Pfam" id="PF13439">
    <property type="entry name" value="Glyco_transf_4"/>
    <property type="match status" value="1"/>
</dbReference>
<evidence type="ECO:0000313" key="6">
    <source>
        <dbReference type="Proteomes" id="UP000676325"/>
    </source>
</evidence>
<evidence type="ECO:0000256" key="2">
    <source>
        <dbReference type="ARBA" id="ARBA00022679"/>
    </source>
</evidence>
<dbReference type="Gene3D" id="3.40.50.2000">
    <property type="entry name" value="Glycogen Phosphorylase B"/>
    <property type="match status" value="2"/>
</dbReference>
<protein>
    <submittedName>
        <fullName evidence="5">Glycosyltransferase family 4 protein</fullName>
    </submittedName>
</protein>
<dbReference type="CDD" id="cd03801">
    <property type="entry name" value="GT4_PimA-like"/>
    <property type="match status" value="1"/>
</dbReference>
<feature type="domain" description="Glycosyltransferase subfamily 4-like N-terminal" evidence="4">
    <location>
        <begin position="21"/>
        <end position="164"/>
    </location>
</feature>
<gene>
    <name evidence="5" type="ORF">KDK95_03580</name>
</gene>
<evidence type="ECO:0000256" key="1">
    <source>
        <dbReference type="ARBA" id="ARBA00022676"/>
    </source>
</evidence>
<name>A0A941E5A7_9ACTN</name>
<evidence type="ECO:0000259" key="4">
    <source>
        <dbReference type="Pfam" id="PF13439"/>
    </source>
</evidence>
<evidence type="ECO:0000259" key="3">
    <source>
        <dbReference type="Pfam" id="PF00534"/>
    </source>
</evidence>
<evidence type="ECO:0000313" key="5">
    <source>
        <dbReference type="EMBL" id="MBR7825376.1"/>
    </source>
</evidence>
<proteinExistence type="predicted"/>
<dbReference type="InterPro" id="IPR001296">
    <property type="entry name" value="Glyco_trans_1"/>
</dbReference>
<dbReference type="PANTHER" id="PTHR45947">
    <property type="entry name" value="SULFOQUINOVOSYL TRANSFERASE SQD2"/>
    <property type="match status" value="1"/>
</dbReference>
<comment type="caution">
    <text evidence="5">The sequence shown here is derived from an EMBL/GenBank/DDBJ whole genome shotgun (WGS) entry which is preliminary data.</text>
</comment>
<dbReference type="RefSeq" id="WP_212516529.1">
    <property type="nucleotide sequence ID" value="NZ_JAGSOH010000005.1"/>
</dbReference>
<sequence>MPSRAAKKTVAFVCAYYPPHVGGVENYVARLARAVAEQDDLAAVVITTRDTGLRSTVDTEDGVLVVRLGAWLRLSNSPISPLWPVQVRRWLRKTGAQVVNAHAPVPGLADVGIFAAGRRRRKVLTYHAGTMHKGVACSGLADRLIARYERHVLPRLFAAADVPVPVGPSSLAADRPGAVLITPGVDIERFVPGPPASARAREVVYVGRLEAASSWKGIDVLIEAMALLKDVPDARLRLIGDGDALPGHLETARRLGVADRVEAVGVLRGAELVDAIGRAAVMALASTTNAECAGTVLMEGMACATPVVATDVGSLAYVVGDDEAGLVVPPGDAAALAAAIRRVLTDGALADRLGKAGRSRAETRFAWPLLTRRYIELFRSL</sequence>
<dbReference type="EMBL" id="JAGSOH010000005">
    <property type="protein sequence ID" value="MBR7825376.1"/>
    <property type="molecule type" value="Genomic_DNA"/>
</dbReference>
<dbReference type="GO" id="GO:0016758">
    <property type="term" value="F:hexosyltransferase activity"/>
    <property type="evidence" value="ECO:0007669"/>
    <property type="project" value="TreeGrafter"/>
</dbReference>
<organism evidence="5 6">
    <name type="scientific">Actinospica acidithermotolerans</name>
    <dbReference type="NCBI Taxonomy" id="2828514"/>
    <lineage>
        <taxon>Bacteria</taxon>
        <taxon>Bacillati</taxon>
        <taxon>Actinomycetota</taxon>
        <taxon>Actinomycetes</taxon>
        <taxon>Catenulisporales</taxon>
        <taxon>Actinospicaceae</taxon>
        <taxon>Actinospica</taxon>
    </lineage>
</organism>
<dbReference type="GO" id="GO:1901137">
    <property type="term" value="P:carbohydrate derivative biosynthetic process"/>
    <property type="evidence" value="ECO:0007669"/>
    <property type="project" value="UniProtKB-ARBA"/>
</dbReference>
<dbReference type="InterPro" id="IPR028098">
    <property type="entry name" value="Glyco_trans_4-like_N"/>
</dbReference>
<dbReference type="SUPFAM" id="SSF53756">
    <property type="entry name" value="UDP-Glycosyltransferase/glycogen phosphorylase"/>
    <property type="match status" value="1"/>
</dbReference>
<dbReference type="Pfam" id="PF00534">
    <property type="entry name" value="Glycos_transf_1"/>
    <property type="match status" value="1"/>
</dbReference>
<keyword evidence="6" id="KW-1185">Reference proteome</keyword>
<dbReference type="Proteomes" id="UP000676325">
    <property type="component" value="Unassembled WGS sequence"/>
</dbReference>
<feature type="domain" description="Glycosyl transferase family 1" evidence="3">
    <location>
        <begin position="200"/>
        <end position="359"/>
    </location>
</feature>
<keyword evidence="1" id="KW-0328">Glycosyltransferase</keyword>